<keyword evidence="2" id="KW-0732">Signal</keyword>
<dbReference type="RefSeq" id="WP_194215100.1">
    <property type="nucleotide sequence ID" value="NZ_CP061205.1"/>
</dbReference>
<feature type="signal peptide" evidence="2">
    <location>
        <begin position="1"/>
        <end position="29"/>
    </location>
</feature>
<dbReference type="InterPro" id="IPR050491">
    <property type="entry name" value="AmpC-like"/>
</dbReference>
<evidence type="ECO:0000259" key="3">
    <source>
        <dbReference type="Pfam" id="PF00144"/>
    </source>
</evidence>
<dbReference type="EMBL" id="JBHRSL010000004">
    <property type="protein sequence ID" value="MFC3051626.1"/>
    <property type="molecule type" value="Genomic_DNA"/>
</dbReference>
<protein>
    <submittedName>
        <fullName evidence="4">Serine hydrolase domain-containing protein</fullName>
        <ecNumber evidence="4">3.-.-.-</ecNumber>
    </submittedName>
</protein>
<evidence type="ECO:0000256" key="2">
    <source>
        <dbReference type="SAM" id="SignalP"/>
    </source>
</evidence>
<keyword evidence="1" id="KW-1133">Transmembrane helix</keyword>
<feature type="transmembrane region" description="Helical" evidence="1">
    <location>
        <begin position="537"/>
        <end position="562"/>
    </location>
</feature>
<feature type="chain" id="PRO_5047184601" evidence="2">
    <location>
        <begin position="30"/>
        <end position="634"/>
    </location>
</feature>
<proteinExistence type="predicted"/>
<feature type="transmembrane region" description="Helical" evidence="1">
    <location>
        <begin position="608"/>
        <end position="625"/>
    </location>
</feature>
<evidence type="ECO:0000313" key="4">
    <source>
        <dbReference type="EMBL" id="MFC3051626.1"/>
    </source>
</evidence>
<name>A0ABV7D478_9PROT</name>
<feature type="domain" description="Beta-lactamase-related" evidence="3">
    <location>
        <begin position="46"/>
        <end position="354"/>
    </location>
</feature>
<keyword evidence="4" id="KW-0378">Hydrolase</keyword>
<feature type="transmembrane region" description="Helical" evidence="1">
    <location>
        <begin position="568"/>
        <end position="588"/>
    </location>
</feature>
<dbReference type="EC" id="3.-.-.-" evidence="4"/>
<comment type="caution">
    <text evidence="4">The sequence shown here is derived from an EMBL/GenBank/DDBJ whole genome shotgun (WGS) entry which is preliminary data.</text>
</comment>
<organism evidence="4 5">
    <name type="scientific">Kordiimonas pumila</name>
    <dbReference type="NCBI Taxonomy" id="2161677"/>
    <lineage>
        <taxon>Bacteria</taxon>
        <taxon>Pseudomonadati</taxon>
        <taxon>Pseudomonadota</taxon>
        <taxon>Alphaproteobacteria</taxon>
        <taxon>Kordiimonadales</taxon>
        <taxon>Kordiimonadaceae</taxon>
        <taxon>Kordiimonas</taxon>
    </lineage>
</organism>
<dbReference type="GO" id="GO:0016787">
    <property type="term" value="F:hydrolase activity"/>
    <property type="evidence" value="ECO:0007669"/>
    <property type="project" value="UniProtKB-KW"/>
</dbReference>
<dbReference type="InterPro" id="IPR001466">
    <property type="entry name" value="Beta-lactam-related"/>
</dbReference>
<dbReference type="Proteomes" id="UP001595444">
    <property type="component" value="Unassembled WGS sequence"/>
</dbReference>
<keyword evidence="5" id="KW-1185">Reference proteome</keyword>
<dbReference type="Pfam" id="PF00144">
    <property type="entry name" value="Beta-lactamase"/>
    <property type="match status" value="1"/>
</dbReference>
<dbReference type="PANTHER" id="PTHR46825:SF9">
    <property type="entry name" value="BETA-LACTAMASE-RELATED DOMAIN-CONTAINING PROTEIN"/>
    <property type="match status" value="1"/>
</dbReference>
<gene>
    <name evidence="4" type="ORF">ACFOKA_06910</name>
</gene>
<dbReference type="PANTHER" id="PTHR46825">
    <property type="entry name" value="D-ALANYL-D-ALANINE-CARBOXYPEPTIDASE/ENDOPEPTIDASE AMPH"/>
    <property type="match status" value="1"/>
</dbReference>
<evidence type="ECO:0000313" key="5">
    <source>
        <dbReference type="Proteomes" id="UP001595444"/>
    </source>
</evidence>
<dbReference type="InterPro" id="IPR012338">
    <property type="entry name" value="Beta-lactam/transpept-like"/>
</dbReference>
<dbReference type="Gene3D" id="3.40.710.10">
    <property type="entry name" value="DD-peptidase/beta-lactamase superfamily"/>
    <property type="match status" value="1"/>
</dbReference>
<dbReference type="SUPFAM" id="SSF56601">
    <property type="entry name" value="beta-lactamase/transpeptidase-like"/>
    <property type="match status" value="1"/>
</dbReference>
<accession>A0ABV7D478</accession>
<feature type="transmembrane region" description="Helical" evidence="1">
    <location>
        <begin position="496"/>
        <end position="517"/>
    </location>
</feature>
<evidence type="ECO:0000256" key="1">
    <source>
        <dbReference type="SAM" id="Phobius"/>
    </source>
</evidence>
<keyword evidence="1" id="KW-0812">Transmembrane</keyword>
<sequence>MFTGILKSSGWQAALLAATMMLGGAASHAREPLDVTDPEVVEAFVDGVVIPNMKAYHSPSGVVALMKDGEVIFKKGYGYIDVEKQIPVDPDTSMFRPGSISKLFTWVSVMQQVEKGKLDLDTDVNQYLKTFQIDDTYPGQPVTLRHIMTHTAGFEDGFMGYLIIDDPDRIVPLAQSLRTHQAARVNPPGKYRSYSNYATALAGLIVANVSGVEFNQYVQENIFDVLGMTRSTFVEPLPPELDKNMAKAYKYEAGKYSETNYEIISNFGPAGASAVTAPDMLLFARALLADGSYNGKRILQPETLQQMLTDSFVLDPRVKNTGLGFFKMPVGPDKLEVFGHNGGTTKFLSFFGLSKTEDLALFFSFSEISNGEIYGALETGFYNEFFPYELEQVTPPADFASRAGKYAGTYNGYRSNFSGIEAILRGFGGTTVTPMPDNTLLIGETRYVEIDKNLFREVGGQGRVAFQEDENGAIKTMSREGFAYYYKAPFYETAGFISLQFVFAFLVFVGVFIRLGYQWSSYKSLPKAEKRAFQASILVASLNILFVVFVGLGLSAGMPAIMYELPGLVKFALVFSSLAALAGLYHLYQAVQVWRAGLYGSVWARVRFSLVTLAAVLMTWFYYYWNLIGFQYYS</sequence>
<reference evidence="5" key="1">
    <citation type="journal article" date="2019" name="Int. J. Syst. Evol. Microbiol.">
        <title>The Global Catalogue of Microorganisms (GCM) 10K type strain sequencing project: providing services to taxonomists for standard genome sequencing and annotation.</title>
        <authorList>
            <consortium name="The Broad Institute Genomics Platform"/>
            <consortium name="The Broad Institute Genome Sequencing Center for Infectious Disease"/>
            <person name="Wu L."/>
            <person name="Ma J."/>
        </authorList>
    </citation>
    <scope>NUCLEOTIDE SEQUENCE [LARGE SCALE GENOMIC DNA]</scope>
    <source>
        <strain evidence="5">KCTC 62164</strain>
    </source>
</reference>
<keyword evidence="1" id="KW-0472">Membrane</keyword>